<dbReference type="InterPro" id="IPR050583">
    <property type="entry name" value="Mycobacterial_A85_antigen"/>
</dbReference>
<evidence type="ECO:0000313" key="2">
    <source>
        <dbReference type="Proteomes" id="UP000315395"/>
    </source>
</evidence>
<dbReference type="InterPro" id="IPR029058">
    <property type="entry name" value="AB_hydrolase_fold"/>
</dbReference>
<dbReference type="EMBL" id="CP041616">
    <property type="protein sequence ID" value="QDO89106.1"/>
    <property type="molecule type" value="Genomic_DNA"/>
</dbReference>
<proteinExistence type="predicted"/>
<dbReference type="Pfam" id="PF00756">
    <property type="entry name" value="Esterase"/>
    <property type="match status" value="1"/>
</dbReference>
<dbReference type="KEGG" id="orz:FNH13_12870"/>
<dbReference type="RefSeq" id="WP_143783783.1">
    <property type="nucleotide sequence ID" value="NZ_CP041616.1"/>
</dbReference>
<evidence type="ECO:0000313" key="1">
    <source>
        <dbReference type="EMBL" id="QDO89106.1"/>
    </source>
</evidence>
<dbReference type="PANTHER" id="PTHR48098">
    <property type="entry name" value="ENTEROCHELIN ESTERASE-RELATED"/>
    <property type="match status" value="1"/>
</dbReference>
<dbReference type="GO" id="GO:0016787">
    <property type="term" value="F:hydrolase activity"/>
    <property type="evidence" value="ECO:0007669"/>
    <property type="project" value="UniProtKB-KW"/>
</dbReference>
<organism evidence="1 2">
    <name type="scientific">Ornithinimicrobium ciconiae</name>
    <dbReference type="NCBI Taxonomy" id="2594265"/>
    <lineage>
        <taxon>Bacteria</taxon>
        <taxon>Bacillati</taxon>
        <taxon>Actinomycetota</taxon>
        <taxon>Actinomycetes</taxon>
        <taxon>Micrococcales</taxon>
        <taxon>Ornithinimicrobiaceae</taxon>
        <taxon>Ornithinimicrobium</taxon>
    </lineage>
</organism>
<dbReference type="OrthoDB" id="184858at2"/>
<keyword evidence="1" id="KW-0378">Hydrolase</keyword>
<dbReference type="Gene3D" id="3.40.50.1820">
    <property type="entry name" value="alpha/beta hydrolase"/>
    <property type="match status" value="1"/>
</dbReference>
<gene>
    <name evidence="1" type="ORF">FNH13_12870</name>
</gene>
<dbReference type="Proteomes" id="UP000315395">
    <property type="component" value="Chromosome"/>
</dbReference>
<sequence>MTATTSPGTLRRYPRRRRVIGDLRYWQDVRLPGLDRSADISVWLPPGYHHSRRRYPVIYLHDGGNLFDPVTSFGGATWRADEALTWLHTQGLDAIAVGVPCSPDRRIEEYTPYLDTRVLAQRPGLGEAAADTYVDFLTDHLKPWVDSALRTRPDRENTLIAGSSMGGVVSMHAWVRRPDVFGGVGAFSTAFWVPGEQHLREIELAIAAPRPPTRFYLDVGGREIPGSAALQRSYRRDTERIVTALQEASVPVRYTYDSAAYHFETAWAERLPSALAWLLQGYAVQAPKTGRTSLLRSAQAALRRLRGRPEPG</sequence>
<dbReference type="PANTHER" id="PTHR48098:SF6">
    <property type="entry name" value="FERRI-BACILLIBACTIN ESTERASE BESA"/>
    <property type="match status" value="1"/>
</dbReference>
<dbReference type="SUPFAM" id="SSF53474">
    <property type="entry name" value="alpha/beta-Hydrolases"/>
    <property type="match status" value="1"/>
</dbReference>
<accession>A0A516GC48</accession>
<protein>
    <submittedName>
        <fullName evidence="1">Alpha/beta hydrolase</fullName>
    </submittedName>
</protein>
<keyword evidence="2" id="KW-1185">Reference proteome</keyword>
<dbReference type="InterPro" id="IPR000801">
    <property type="entry name" value="Esterase-like"/>
</dbReference>
<name>A0A516GC48_9MICO</name>
<dbReference type="AlphaFoldDB" id="A0A516GC48"/>
<reference evidence="1 2" key="1">
    <citation type="submission" date="2019-07" db="EMBL/GenBank/DDBJ databases">
        <title>complete genome sequencing of Ornithinimicrobium sp. H23M54.</title>
        <authorList>
            <person name="Bae J.-W."/>
            <person name="Lee S.-Y."/>
        </authorList>
    </citation>
    <scope>NUCLEOTIDE SEQUENCE [LARGE SCALE GENOMIC DNA]</scope>
    <source>
        <strain evidence="1 2">H23M54</strain>
    </source>
</reference>